<evidence type="ECO:0000313" key="2">
    <source>
        <dbReference type="Proteomes" id="UP000198426"/>
    </source>
</evidence>
<name>A0A239CUB0_9RHOB</name>
<dbReference type="Proteomes" id="UP000198426">
    <property type="component" value="Unassembled WGS sequence"/>
</dbReference>
<dbReference type="InterPro" id="IPR021074">
    <property type="entry name" value="Formate_DH_dsu"/>
</dbReference>
<sequence>MSQEKIAYMANQIATAFATRPEPEAVEAVAAHINQFWEPRMRRQLLDLLASEDVVLSDLVRKAGPEIRRPAASSV</sequence>
<evidence type="ECO:0000313" key="1">
    <source>
        <dbReference type="EMBL" id="SNS23667.1"/>
    </source>
</evidence>
<dbReference type="RefSeq" id="WP_089230943.1">
    <property type="nucleotide sequence ID" value="NZ_FZOY01000001.1"/>
</dbReference>
<dbReference type="OrthoDB" id="7409377at2"/>
<dbReference type="Pfam" id="PF11390">
    <property type="entry name" value="FdsD"/>
    <property type="match status" value="1"/>
</dbReference>
<dbReference type="EMBL" id="FZOY01000001">
    <property type="protein sequence ID" value="SNS23667.1"/>
    <property type="molecule type" value="Genomic_DNA"/>
</dbReference>
<accession>A0A239CUB0</accession>
<dbReference type="AlphaFoldDB" id="A0A239CUB0"/>
<gene>
    <name evidence="1" type="ORF">SAMN05421757_101477</name>
</gene>
<proteinExistence type="predicted"/>
<organism evidence="1 2">
    <name type="scientific">Tropicimonas sediminicola</name>
    <dbReference type="NCBI Taxonomy" id="1031541"/>
    <lineage>
        <taxon>Bacteria</taxon>
        <taxon>Pseudomonadati</taxon>
        <taxon>Pseudomonadota</taxon>
        <taxon>Alphaproteobacteria</taxon>
        <taxon>Rhodobacterales</taxon>
        <taxon>Roseobacteraceae</taxon>
        <taxon>Tropicimonas</taxon>
    </lineage>
</organism>
<protein>
    <submittedName>
        <fullName evidence="1">Formate dehydrogenase delta subunit</fullName>
    </submittedName>
</protein>
<reference evidence="1 2" key="1">
    <citation type="submission" date="2017-06" db="EMBL/GenBank/DDBJ databases">
        <authorList>
            <person name="Kim H.J."/>
            <person name="Triplett B.A."/>
        </authorList>
    </citation>
    <scope>NUCLEOTIDE SEQUENCE [LARGE SCALE GENOMIC DNA]</scope>
    <source>
        <strain evidence="1 2">DSM 29339</strain>
    </source>
</reference>
<keyword evidence="2" id="KW-1185">Reference proteome</keyword>